<name>A0ABW2K4E1_9BACI</name>
<evidence type="ECO:0000313" key="3">
    <source>
        <dbReference type="EMBL" id="MFC7321673.1"/>
    </source>
</evidence>
<dbReference type="InterPro" id="IPR019774">
    <property type="entry name" value="Aromatic-AA_hydroxylase_C"/>
</dbReference>
<feature type="domain" description="Biopterin-dependent aromatic amino acid hydroxylase family profile" evidence="2">
    <location>
        <begin position="1"/>
        <end position="45"/>
    </location>
</feature>
<evidence type="ECO:0000259" key="2">
    <source>
        <dbReference type="PROSITE" id="PS51410"/>
    </source>
</evidence>
<reference evidence="4" key="1">
    <citation type="journal article" date="2019" name="Int. J. Syst. Evol. Microbiol.">
        <title>The Global Catalogue of Microorganisms (GCM) 10K type strain sequencing project: providing services to taxonomists for standard genome sequencing and annotation.</title>
        <authorList>
            <consortium name="The Broad Institute Genomics Platform"/>
            <consortium name="The Broad Institute Genome Sequencing Center for Infectious Disease"/>
            <person name="Wu L."/>
            <person name="Ma J."/>
        </authorList>
    </citation>
    <scope>NUCLEOTIDE SEQUENCE [LARGE SCALE GENOMIC DNA]</scope>
    <source>
        <strain evidence="4">CCUG 73951</strain>
    </source>
</reference>
<dbReference type="Proteomes" id="UP001596494">
    <property type="component" value="Unassembled WGS sequence"/>
</dbReference>
<sequence length="45" mass="4999">MKEIVMLAVIIIFFGVVYGLLDHYEGLTQYFMVGVGFLTLLSAVS</sequence>
<keyword evidence="1" id="KW-1133">Transmembrane helix</keyword>
<dbReference type="RefSeq" id="WP_289216612.1">
    <property type="nucleotide sequence ID" value="NZ_JAPVRC010000007.1"/>
</dbReference>
<keyword evidence="1" id="KW-0472">Membrane</keyword>
<accession>A0ABW2K4E1</accession>
<organism evidence="3 4">
    <name type="scientific">Halobacillus campisalis</name>
    <dbReference type="NCBI Taxonomy" id="435909"/>
    <lineage>
        <taxon>Bacteria</taxon>
        <taxon>Bacillati</taxon>
        <taxon>Bacillota</taxon>
        <taxon>Bacilli</taxon>
        <taxon>Bacillales</taxon>
        <taxon>Bacillaceae</taxon>
        <taxon>Halobacillus</taxon>
    </lineage>
</organism>
<evidence type="ECO:0000256" key="1">
    <source>
        <dbReference type="SAM" id="Phobius"/>
    </source>
</evidence>
<keyword evidence="1" id="KW-0812">Transmembrane</keyword>
<feature type="transmembrane region" description="Helical" evidence="1">
    <location>
        <begin position="5"/>
        <end position="21"/>
    </location>
</feature>
<dbReference type="EMBL" id="JBHTBY010000011">
    <property type="protein sequence ID" value="MFC7321673.1"/>
    <property type="molecule type" value="Genomic_DNA"/>
</dbReference>
<comment type="caution">
    <text evidence="3">The sequence shown here is derived from an EMBL/GenBank/DDBJ whole genome shotgun (WGS) entry which is preliminary data.</text>
</comment>
<protein>
    <recommendedName>
        <fullName evidence="2">Biopterin-dependent aromatic amino acid hydroxylase family profile domain-containing protein</fullName>
    </recommendedName>
</protein>
<dbReference type="PROSITE" id="PS51410">
    <property type="entry name" value="BH4_AAA_HYDROXYL_2"/>
    <property type="match status" value="1"/>
</dbReference>
<keyword evidence="4" id="KW-1185">Reference proteome</keyword>
<feature type="transmembrane region" description="Helical" evidence="1">
    <location>
        <begin position="27"/>
        <end position="44"/>
    </location>
</feature>
<proteinExistence type="predicted"/>
<evidence type="ECO:0000313" key="4">
    <source>
        <dbReference type="Proteomes" id="UP001596494"/>
    </source>
</evidence>
<gene>
    <name evidence="3" type="ORF">ACFQMN_12375</name>
</gene>